<dbReference type="Pfam" id="PF00188">
    <property type="entry name" value="CAP"/>
    <property type="match status" value="1"/>
</dbReference>
<dbReference type="InterPro" id="IPR014044">
    <property type="entry name" value="CAP_dom"/>
</dbReference>
<dbReference type="Proteomes" id="UP001231189">
    <property type="component" value="Unassembled WGS sequence"/>
</dbReference>
<dbReference type="CDD" id="cd05381">
    <property type="entry name" value="CAP_PR-1"/>
    <property type="match status" value="1"/>
</dbReference>
<dbReference type="PRINTS" id="PR00837">
    <property type="entry name" value="V5TPXLIKE"/>
</dbReference>
<gene>
    <name evidence="4" type="ORF">QYE76_026857</name>
</gene>
<sequence length="198" mass="21396">MLYKYTITVVAKLIITVTDTTCDPSCKALLLAMEYSPKLALLFVLASAMAAAVVTAQNSQQDFLDLHNAARRDVGVEQVIWNNTVAAWAQDYADAHRSGCILEHSPWPRPYGENLYGGAGGGASWSAADAVNSWVSEKAGYDHGSNTCLTEPCGHYTQVVWRKSTDIGCARVVCDSGDGVFIICSYYPPGNFIGESPY</sequence>
<evidence type="ECO:0000256" key="1">
    <source>
        <dbReference type="ARBA" id="ARBA00003143"/>
    </source>
</evidence>
<keyword evidence="2" id="KW-0611">Plant defense</keyword>
<dbReference type="InterPro" id="IPR035940">
    <property type="entry name" value="CAP_sf"/>
</dbReference>
<dbReference type="SMART" id="SM00198">
    <property type="entry name" value="SCP"/>
    <property type="match status" value="1"/>
</dbReference>
<evidence type="ECO:0000313" key="5">
    <source>
        <dbReference type="Proteomes" id="UP001231189"/>
    </source>
</evidence>
<dbReference type="SUPFAM" id="SSF55797">
    <property type="entry name" value="PR-1-like"/>
    <property type="match status" value="1"/>
</dbReference>
<name>A0AAD8RIE2_LOLMU</name>
<dbReference type="PROSITE" id="PS01010">
    <property type="entry name" value="CRISP_2"/>
    <property type="match status" value="1"/>
</dbReference>
<organism evidence="4 5">
    <name type="scientific">Lolium multiflorum</name>
    <name type="common">Italian ryegrass</name>
    <name type="synonym">Lolium perenne subsp. multiflorum</name>
    <dbReference type="NCBI Taxonomy" id="4521"/>
    <lineage>
        <taxon>Eukaryota</taxon>
        <taxon>Viridiplantae</taxon>
        <taxon>Streptophyta</taxon>
        <taxon>Embryophyta</taxon>
        <taxon>Tracheophyta</taxon>
        <taxon>Spermatophyta</taxon>
        <taxon>Magnoliopsida</taxon>
        <taxon>Liliopsida</taxon>
        <taxon>Poales</taxon>
        <taxon>Poaceae</taxon>
        <taxon>BOP clade</taxon>
        <taxon>Pooideae</taxon>
        <taxon>Poodae</taxon>
        <taxon>Poeae</taxon>
        <taxon>Poeae Chloroplast Group 2 (Poeae type)</taxon>
        <taxon>Loliodinae</taxon>
        <taxon>Loliinae</taxon>
        <taxon>Lolium</taxon>
    </lineage>
</organism>
<dbReference type="PANTHER" id="PTHR10334">
    <property type="entry name" value="CYSTEINE-RICH SECRETORY PROTEIN-RELATED"/>
    <property type="match status" value="1"/>
</dbReference>
<keyword evidence="5" id="KW-1185">Reference proteome</keyword>
<protein>
    <recommendedName>
        <fullName evidence="3">SCP domain-containing protein</fullName>
    </recommendedName>
</protein>
<comment type="function">
    <text evidence="1">Probably involved in the defense reaction of plants against pathogens.</text>
</comment>
<evidence type="ECO:0000256" key="2">
    <source>
        <dbReference type="ARBA" id="ARBA00023265"/>
    </source>
</evidence>
<evidence type="ECO:0000259" key="3">
    <source>
        <dbReference type="SMART" id="SM00198"/>
    </source>
</evidence>
<dbReference type="InterPro" id="IPR018244">
    <property type="entry name" value="Allrgn_V5/Tpx1_CS"/>
</dbReference>
<reference evidence="4" key="1">
    <citation type="submission" date="2023-07" db="EMBL/GenBank/DDBJ databases">
        <title>A chromosome-level genome assembly of Lolium multiflorum.</title>
        <authorList>
            <person name="Chen Y."/>
            <person name="Copetti D."/>
            <person name="Kolliker R."/>
            <person name="Studer B."/>
        </authorList>
    </citation>
    <scope>NUCLEOTIDE SEQUENCE</scope>
    <source>
        <strain evidence="4">02402/16</strain>
        <tissue evidence="4">Leaf</tissue>
    </source>
</reference>
<dbReference type="InterPro" id="IPR002413">
    <property type="entry name" value="V5_allergen-like"/>
</dbReference>
<keyword evidence="2" id="KW-0568">Pathogenesis-related protein</keyword>
<dbReference type="PROSITE" id="PS01009">
    <property type="entry name" value="CRISP_1"/>
    <property type="match status" value="1"/>
</dbReference>
<evidence type="ECO:0000313" key="4">
    <source>
        <dbReference type="EMBL" id="KAK1621340.1"/>
    </source>
</evidence>
<dbReference type="Gene3D" id="3.40.33.10">
    <property type="entry name" value="CAP"/>
    <property type="match status" value="1"/>
</dbReference>
<dbReference type="AlphaFoldDB" id="A0AAD8RIE2"/>
<dbReference type="FunFam" id="3.40.33.10:FF:000004">
    <property type="entry name" value="CAP, cysteine-rich secretory protein, antigen 5"/>
    <property type="match status" value="1"/>
</dbReference>
<dbReference type="GO" id="GO:0005576">
    <property type="term" value="C:extracellular region"/>
    <property type="evidence" value="ECO:0007669"/>
    <property type="project" value="InterPro"/>
</dbReference>
<accession>A0AAD8RIE2</accession>
<comment type="caution">
    <text evidence="4">The sequence shown here is derived from an EMBL/GenBank/DDBJ whole genome shotgun (WGS) entry which is preliminary data.</text>
</comment>
<dbReference type="PRINTS" id="PR00838">
    <property type="entry name" value="V5ALLERGEN"/>
</dbReference>
<dbReference type="EMBL" id="JAUUTY010000006">
    <property type="protein sequence ID" value="KAK1621340.1"/>
    <property type="molecule type" value="Genomic_DNA"/>
</dbReference>
<feature type="domain" description="SCP" evidence="3">
    <location>
        <begin position="58"/>
        <end position="194"/>
    </location>
</feature>
<dbReference type="InterPro" id="IPR001283">
    <property type="entry name" value="CRISP-related"/>
</dbReference>
<proteinExistence type="predicted"/>